<dbReference type="OrthoDB" id="2518519at2"/>
<gene>
    <name evidence="3" type="ORF">SAMN02746098_03965</name>
</gene>
<keyword evidence="2" id="KW-0732">Signal</keyword>
<dbReference type="EMBL" id="FQXJ01000017">
    <property type="protein sequence ID" value="SHI36559.1"/>
    <property type="molecule type" value="Genomic_DNA"/>
</dbReference>
<feature type="signal peptide" evidence="2">
    <location>
        <begin position="1"/>
        <end position="26"/>
    </location>
</feature>
<sequence>MKFKKKSVMLVSFTVGTLLLATTALADIASKSGYDELKGAIKLTTEQASEKFDSFTLDYSMALKDNGKTLESSNETLKVDRTKDASENISSGLSANGDKRSSQSYSDKTTMIRVSESDPTYYVTEFTKERKDEAFNNPFKEEEAADIEKIVDAVVGSLKDHVVVTENPDGSKAITGSLTEVQIPSLVNAVASFQLKQEFNNQNNNQNNSKMPRLTKDVFVKEVKGSAKVNADGVMESILGTAVLSGKDEQGTVHEISLEALVKVMDINTTTVTKPDLTGKKVVKDIARYGDAEMSNPEKFVGKFKNDIIIEKDNKFIKVGERFVDITQIDGKSVTGRYYSEFKPEFEEYAASLSDFKFEAKFEQDQKTSANFEGTNDSGDKVRGHIYLSEYEGQVNFNIDNFNGSFGSGLMFNSSFSPVLD</sequence>
<protein>
    <submittedName>
        <fullName evidence="3">Uncharacterized protein</fullName>
    </submittedName>
</protein>
<keyword evidence="4" id="KW-1185">Reference proteome</keyword>
<feature type="region of interest" description="Disordered" evidence="1">
    <location>
        <begin position="78"/>
        <end position="109"/>
    </location>
</feature>
<dbReference type="RefSeq" id="WP_073031537.1">
    <property type="nucleotide sequence ID" value="NZ_FQXJ01000017.1"/>
</dbReference>
<dbReference type="AlphaFoldDB" id="A0A1M6AJ75"/>
<evidence type="ECO:0000256" key="1">
    <source>
        <dbReference type="SAM" id="MobiDB-lite"/>
    </source>
</evidence>
<dbReference type="Proteomes" id="UP000183954">
    <property type="component" value="Unassembled WGS sequence"/>
</dbReference>
<feature type="chain" id="PRO_5012861527" evidence="2">
    <location>
        <begin position="27"/>
        <end position="421"/>
    </location>
</feature>
<name>A0A1M6AJ75_9FIRM</name>
<evidence type="ECO:0000256" key="2">
    <source>
        <dbReference type="SAM" id="SignalP"/>
    </source>
</evidence>
<proteinExistence type="predicted"/>
<evidence type="ECO:0000313" key="3">
    <source>
        <dbReference type="EMBL" id="SHI36559.1"/>
    </source>
</evidence>
<accession>A0A1M6AJ75</accession>
<evidence type="ECO:0000313" key="4">
    <source>
        <dbReference type="Proteomes" id="UP000183954"/>
    </source>
</evidence>
<reference evidence="4" key="1">
    <citation type="submission" date="2016-11" db="EMBL/GenBank/DDBJ databases">
        <authorList>
            <person name="Varghese N."/>
            <person name="Submissions S."/>
        </authorList>
    </citation>
    <scope>NUCLEOTIDE SEQUENCE [LARGE SCALE GENOMIC DNA]</scope>
    <source>
        <strain evidence="4">DSM 15449</strain>
    </source>
</reference>
<organism evidence="3 4">
    <name type="scientific">Desulfosporosinus lacus DSM 15449</name>
    <dbReference type="NCBI Taxonomy" id="1121420"/>
    <lineage>
        <taxon>Bacteria</taxon>
        <taxon>Bacillati</taxon>
        <taxon>Bacillota</taxon>
        <taxon>Clostridia</taxon>
        <taxon>Eubacteriales</taxon>
        <taxon>Desulfitobacteriaceae</taxon>
        <taxon>Desulfosporosinus</taxon>
    </lineage>
</organism>
<dbReference type="STRING" id="1121420.SAMN02746098_03965"/>